<name>A0A6C0HMN7_9ZZZZ</name>
<accession>A0A6C0HMN7</accession>
<dbReference type="AlphaFoldDB" id="A0A6C0HMN7"/>
<evidence type="ECO:0000256" key="1">
    <source>
        <dbReference type="SAM" id="MobiDB-lite"/>
    </source>
</evidence>
<sequence length="640" mass="73900">MALESDTAYNQLLKFFKKIYKKNLLSESYKNQNHINANELANAPSKYGEYIALIKKIFATKNESNNIPPPLLPQPLLTDNELFKKLYSQIIDYKTKSQTQQDTQINNDLFYINMHGGFNLKSGFKQIPPNIVVVFLTPVNRYGFACSKENTKATHDTFNNPVLKKKFLNNILCIDKINDNPKQNNRTVRSKFAFFENALVLLPGQYYCDLNLSFTEKDEKYSVEITHYGSPQKQIIPPDTLKYNNTLSNIIKNNIPQDKLTYVIVDCCRNLDHLKQNGTDIYIYENFMLYFNTIMSKCNAEAIKSTNLPVKEFSKFSIIAVRSSDEFVVLQETIEKSFVLYLNTIIKIVTTYIILKINTTDLQANLPENNFEANEFIKLNLLTNIKLIYDDTDKNQNIKIDKQIIYDFIIKLYNIKQIENDNYDRAFNYITELNTMGTNIQKITERKGEGQTVNTKEVIEEVKVNLVSIKEKISLLLALTYPDTDTETLKKIKNSISLKVANKQLSFDLSKYTPTIDLLYDLLYNLYPYLINSVQYDNLKKIIIKQKYSSLIDTINTYLNGNINNMIAIGFIKGKPFNTTASNTSLGHLGRKRLQHATYLLSRQLSELPPTTAILNGGRRTKRTKRTKRTTHGKKYSFHI</sequence>
<evidence type="ECO:0000313" key="2">
    <source>
        <dbReference type="EMBL" id="QHT81637.1"/>
    </source>
</evidence>
<feature type="compositionally biased region" description="Basic residues" evidence="1">
    <location>
        <begin position="619"/>
        <end position="640"/>
    </location>
</feature>
<protein>
    <submittedName>
        <fullName evidence="2">Uncharacterized protein</fullName>
    </submittedName>
</protein>
<proteinExistence type="predicted"/>
<feature type="region of interest" description="Disordered" evidence="1">
    <location>
        <begin position="612"/>
        <end position="640"/>
    </location>
</feature>
<organism evidence="2">
    <name type="scientific">viral metagenome</name>
    <dbReference type="NCBI Taxonomy" id="1070528"/>
    <lineage>
        <taxon>unclassified sequences</taxon>
        <taxon>metagenomes</taxon>
        <taxon>organismal metagenomes</taxon>
    </lineage>
</organism>
<reference evidence="2" key="1">
    <citation type="journal article" date="2020" name="Nature">
        <title>Giant virus diversity and host interactions through global metagenomics.</title>
        <authorList>
            <person name="Schulz F."/>
            <person name="Roux S."/>
            <person name="Paez-Espino D."/>
            <person name="Jungbluth S."/>
            <person name="Walsh D.A."/>
            <person name="Denef V.J."/>
            <person name="McMahon K.D."/>
            <person name="Konstantinidis K.T."/>
            <person name="Eloe-Fadrosh E.A."/>
            <person name="Kyrpides N.C."/>
            <person name="Woyke T."/>
        </authorList>
    </citation>
    <scope>NUCLEOTIDE SEQUENCE</scope>
    <source>
        <strain evidence="2">GVMAG-M-3300023184-13</strain>
    </source>
</reference>
<dbReference type="EMBL" id="MN739987">
    <property type="protein sequence ID" value="QHT81637.1"/>
    <property type="molecule type" value="Genomic_DNA"/>
</dbReference>